<keyword evidence="1" id="KW-0812">Transmembrane</keyword>
<dbReference type="GO" id="GO:0003677">
    <property type="term" value="F:DNA binding"/>
    <property type="evidence" value="ECO:0007669"/>
    <property type="project" value="InterPro"/>
</dbReference>
<dbReference type="PANTHER" id="PTHR33252">
    <property type="entry name" value="THIRD ORF IN TRANSPOSON ISC1160"/>
    <property type="match status" value="1"/>
</dbReference>
<evidence type="ECO:0000256" key="1">
    <source>
        <dbReference type="SAM" id="Phobius"/>
    </source>
</evidence>
<dbReference type="InterPro" id="IPR012337">
    <property type="entry name" value="RNaseH-like_sf"/>
</dbReference>
<comment type="caution">
    <text evidence="3">The sequence shown here is derived from an EMBL/GenBank/DDBJ whole genome shotgun (WGS) entry which is preliminary data.</text>
</comment>
<sequence>MWDLTEKKWGWTENQIGFNSEEVILTSPDPIRGLDEPSRKTIGNQKYRFDGRKERERFKLCWSARSIVYPELVMKQRPNAQYEPVQLLSFLTYAALTNDFVNDAAENYPLPEDEAPHPNTVFYRTKKLSVAEVLDQFNSAMERIIEVACQRGALEGKLDLAIDLTDWRYYGDKNDPMVLRVKPKDGTTKAFVLATVYVIVDGERFTLRAIPVSSLSNKEEIIEELLDYAEKMVDIGTLYVDREFFTVDCIKVLKQKNIKFLMPATKNDRVKREMEEGHPRVVDFEYGVKRKHPVNFNLGIVENDTGDVKTFATNHDVGKEDLEKLFDMYSQRWGIETSYRVKHQFRAKTRTKYYEPRIFLFLFSVCLYNLWVLINFQVTKKFGEDSKIYMTAKTFTDRMVKVLPEPEPPPIDPN</sequence>
<protein>
    <recommendedName>
        <fullName evidence="2">Transposase IS4-like domain-containing protein</fullName>
    </recommendedName>
</protein>
<keyword evidence="1" id="KW-0472">Membrane</keyword>
<dbReference type="SUPFAM" id="SSF53098">
    <property type="entry name" value="Ribonuclease H-like"/>
    <property type="match status" value="1"/>
</dbReference>
<evidence type="ECO:0000313" key="3">
    <source>
        <dbReference type="EMBL" id="KXA89903.1"/>
    </source>
</evidence>
<keyword evidence="1" id="KW-1133">Transmembrane helix</keyword>
<feature type="domain" description="Transposase IS4-like" evidence="2">
    <location>
        <begin position="159"/>
        <end position="369"/>
    </location>
</feature>
<gene>
    <name evidence="3" type="ORF">AKJ61_01830</name>
</gene>
<name>A0A133U6T7_9EURY</name>
<dbReference type="PANTHER" id="PTHR33252:SF2">
    <property type="entry name" value="TRANSPOSASE IS4-LIKE DOMAIN-CONTAINING PROTEIN"/>
    <property type="match status" value="1"/>
</dbReference>
<dbReference type="GO" id="GO:0006313">
    <property type="term" value="P:DNA transposition"/>
    <property type="evidence" value="ECO:0007669"/>
    <property type="project" value="InterPro"/>
</dbReference>
<evidence type="ECO:0000259" key="2">
    <source>
        <dbReference type="Pfam" id="PF01609"/>
    </source>
</evidence>
<dbReference type="Proteomes" id="UP000070184">
    <property type="component" value="Unassembled WGS sequence"/>
</dbReference>
<dbReference type="Pfam" id="PF01609">
    <property type="entry name" value="DDE_Tnp_1"/>
    <property type="match status" value="1"/>
</dbReference>
<reference evidence="3 4" key="1">
    <citation type="journal article" date="2016" name="Sci. Rep.">
        <title>Metabolic traits of an uncultured archaeal lineage -MSBL1- from brine pools of the Red Sea.</title>
        <authorList>
            <person name="Mwirichia R."/>
            <person name="Alam I."/>
            <person name="Rashid M."/>
            <person name="Vinu M."/>
            <person name="Ba-Alawi W."/>
            <person name="Anthony Kamau A."/>
            <person name="Kamanda Ngugi D."/>
            <person name="Goker M."/>
            <person name="Klenk H.P."/>
            <person name="Bajic V."/>
            <person name="Stingl U."/>
        </authorList>
    </citation>
    <scope>NUCLEOTIDE SEQUENCE [LARGE SCALE GENOMIC DNA]</scope>
    <source>
        <strain evidence="3">SCGC-AAA259B11</strain>
    </source>
</reference>
<dbReference type="GO" id="GO:0004803">
    <property type="term" value="F:transposase activity"/>
    <property type="evidence" value="ECO:0007669"/>
    <property type="project" value="InterPro"/>
</dbReference>
<accession>A0A133U6T7</accession>
<proteinExistence type="predicted"/>
<evidence type="ECO:0000313" key="4">
    <source>
        <dbReference type="Proteomes" id="UP000070184"/>
    </source>
</evidence>
<feature type="transmembrane region" description="Helical" evidence="1">
    <location>
        <begin position="358"/>
        <end position="378"/>
    </location>
</feature>
<dbReference type="EMBL" id="LHXK01000018">
    <property type="protein sequence ID" value="KXA89903.1"/>
    <property type="molecule type" value="Genomic_DNA"/>
</dbReference>
<dbReference type="AlphaFoldDB" id="A0A133U6T7"/>
<organism evidence="3 4">
    <name type="scientific">candidate division MSBL1 archaeon SCGC-AAA259B11</name>
    <dbReference type="NCBI Taxonomy" id="1698260"/>
    <lineage>
        <taxon>Archaea</taxon>
        <taxon>Methanobacteriati</taxon>
        <taxon>Methanobacteriota</taxon>
        <taxon>candidate division MSBL1</taxon>
    </lineage>
</organism>
<keyword evidence="4" id="KW-1185">Reference proteome</keyword>
<dbReference type="InterPro" id="IPR002559">
    <property type="entry name" value="Transposase_11"/>
</dbReference>